<dbReference type="Proteomes" id="UP000267408">
    <property type="component" value="Unassembled WGS sequence"/>
</dbReference>
<name>A0A8G1UIR2_9ACTN</name>
<dbReference type="RefSeq" id="WP_162870024.1">
    <property type="nucleotide sequence ID" value="NZ_RJVJ01000001.1"/>
</dbReference>
<proteinExistence type="predicted"/>
<organism evidence="1 2">
    <name type="scientific">Kitasatospora cineracea</name>
    <dbReference type="NCBI Taxonomy" id="88074"/>
    <lineage>
        <taxon>Bacteria</taxon>
        <taxon>Bacillati</taxon>
        <taxon>Actinomycetota</taxon>
        <taxon>Actinomycetes</taxon>
        <taxon>Kitasatosporales</taxon>
        <taxon>Streptomycetaceae</taxon>
        <taxon>Kitasatospora</taxon>
    </lineage>
</organism>
<sequence>MHLHLATTDHRPPTVRADLAVHLAGNHEAHAVLIARTILLTMPSVRVRLAHPQPAYEAYKAWTGVADHADRVFAGTESGTVPAPEGAVSGHLRLDRPVPPAVVETLPAKLSPTRAPQLRVSVGGLLTVVTDKAAFTSQLNLWTTAYRHAARRWANLPSAEELAAGALPRFGDVTAPVLAKAAA</sequence>
<evidence type="ECO:0000313" key="1">
    <source>
        <dbReference type="EMBL" id="ROR44738.1"/>
    </source>
</evidence>
<dbReference type="AlphaFoldDB" id="A0A8G1UIR2"/>
<evidence type="ECO:0000313" key="2">
    <source>
        <dbReference type="Proteomes" id="UP000267408"/>
    </source>
</evidence>
<protein>
    <submittedName>
        <fullName evidence="1">Uncharacterized protein</fullName>
    </submittedName>
</protein>
<gene>
    <name evidence="1" type="ORF">EDD39_2946</name>
</gene>
<comment type="caution">
    <text evidence="1">The sequence shown here is derived from an EMBL/GenBank/DDBJ whole genome shotgun (WGS) entry which is preliminary data.</text>
</comment>
<reference evidence="1 2" key="1">
    <citation type="submission" date="2018-11" db="EMBL/GenBank/DDBJ databases">
        <title>Sequencing the genomes of 1000 actinobacteria strains.</title>
        <authorList>
            <person name="Klenk H.-P."/>
        </authorList>
    </citation>
    <scope>NUCLEOTIDE SEQUENCE [LARGE SCALE GENOMIC DNA]</scope>
    <source>
        <strain evidence="1 2">DSM 44780</strain>
    </source>
</reference>
<dbReference type="EMBL" id="RJVJ01000001">
    <property type="protein sequence ID" value="ROR44738.1"/>
    <property type="molecule type" value="Genomic_DNA"/>
</dbReference>
<accession>A0A8G1UIR2</accession>